<name>A0A0F9EPH6_9ZZZZ</name>
<accession>A0A0F9EPH6</accession>
<evidence type="ECO:0000313" key="1">
    <source>
        <dbReference type="EMBL" id="KKL68171.1"/>
    </source>
</evidence>
<reference evidence="1" key="1">
    <citation type="journal article" date="2015" name="Nature">
        <title>Complex archaea that bridge the gap between prokaryotes and eukaryotes.</title>
        <authorList>
            <person name="Spang A."/>
            <person name="Saw J.H."/>
            <person name="Jorgensen S.L."/>
            <person name="Zaremba-Niedzwiedzka K."/>
            <person name="Martijn J."/>
            <person name="Lind A.E."/>
            <person name="van Eijk R."/>
            <person name="Schleper C."/>
            <person name="Guy L."/>
            <person name="Ettema T.J."/>
        </authorList>
    </citation>
    <scope>NUCLEOTIDE SEQUENCE</scope>
</reference>
<comment type="caution">
    <text evidence="1">The sequence shown here is derived from an EMBL/GenBank/DDBJ whole genome shotgun (WGS) entry which is preliminary data.</text>
</comment>
<proteinExistence type="predicted"/>
<dbReference type="AlphaFoldDB" id="A0A0F9EPH6"/>
<sequence>MFMRKSTVKKWFADLLGKDVSELPALLKEVSNKIGDAGKISVIKQELAELQLKKDIELRDIEHLVKIKEEKLNIQHQKTELELKSQFKDKEVALQTKYHDKTLKLLDDAKKDMTGMYKEIMKRLPNVNARIEIKD</sequence>
<organism evidence="1">
    <name type="scientific">marine sediment metagenome</name>
    <dbReference type="NCBI Taxonomy" id="412755"/>
    <lineage>
        <taxon>unclassified sequences</taxon>
        <taxon>metagenomes</taxon>
        <taxon>ecological metagenomes</taxon>
    </lineage>
</organism>
<gene>
    <name evidence="1" type="ORF">LCGC14_2127660</name>
</gene>
<dbReference type="EMBL" id="LAZR01026616">
    <property type="protein sequence ID" value="KKL68171.1"/>
    <property type="molecule type" value="Genomic_DNA"/>
</dbReference>
<protein>
    <submittedName>
        <fullName evidence="1">Uncharacterized protein</fullName>
    </submittedName>
</protein>